<dbReference type="AlphaFoldDB" id="A0A835PVQ8"/>
<name>A0A835PVQ8_VANPL</name>
<evidence type="ECO:0000313" key="2">
    <source>
        <dbReference type="Proteomes" id="UP000636800"/>
    </source>
</evidence>
<proteinExistence type="predicted"/>
<evidence type="ECO:0000313" key="1">
    <source>
        <dbReference type="EMBL" id="KAG0461225.1"/>
    </source>
</evidence>
<accession>A0A835PVQ8</accession>
<gene>
    <name evidence="1" type="ORF">HPP92_021522</name>
</gene>
<organism evidence="1 2">
    <name type="scientific">Vanilla planifolia</name>
    <name type="common">Vanilla</name>
    <dbReference type="NCBI Taxonomy" id="51239"/>
    <lineage>
        <taxon>Eukaryota</taxon>
        <taxon>Viridiplantae</taxon>
        <taxon>Streptophyta</taxon>
        <taxon>Embryophyta</taxon>
        <taxon>Tracheophyta</taxon>
        <taxon>Spermatophyta</taxon>
        <taxon>Magnoliopsida</taxon>
        <taxon>Liliopsida</taxon>
        <taxon>Asparagales</taxon>
        <taxon>Orchidaceae</taxon>
        <taxon>Vanilloideae</taxon>
        <taxon>Vanilleae</taxon>
        <taxon>Vanilla</taxon>
    </lineage>
</organism>
<reference evidence="1 2" key="1">
    <citation type="journal article" date="2020" name="Nat. Food">
        <title>A phased Vanilla planifolia genome enables genetic improvement of flavour and production.</title>
        <authorList>
            <person name="Hasing T."/>
            <person name="Tang H."/>
            <person name="Brym M."/>
            <person name="Khazi F."/>
            <person name="Huang T."/>
            <person name="Chambers A.H."/>
        </authorList>
    </citation>
    <scope>NUCLEOTIDE SEQUENCE [LARGE SCALE GENOMIC DNA]</scope>
    <source>
        <tissue evidence="1">Leaf</tissue>
    </source>
</reference>
<protein>
    <submittedName>
        <fullName evidence="1">Uncharacterized protein</fullName>
    </submittedName>
</protein>
<comment type="caution">
    <text evidence="1">The sequence shown here is derived from an EMBL/GenBank/DDBJ whole genome shotgun (WGS) entry which is preliminary data.</text>
</comment>
<dbReference type="Proteomes" id="UP000636800">
    <property type="component" value="Chromosome 11"/>
</dbReference>
<keyword evidence="2" id="KW-1185">Reference proteome</keyword>
<sequence length="143" mass="15556">MAMITHFGIFDSGCLALDIRGNGEVLDEVLDDNCLRGSLLNHQNTPVCKDLDNFRVHPIRRGFAVPLKEETKVRNLKPWETSRSTMWSAPPGVLLAQSLGDGLFVVKCANRVVRGGAVEGCKGREPGRAELGSPMEEAVRGAL</sequence>
<dbReference type="EMBL" id="JADCNL010000011">
    <property type="protein sequence ID" value="KAG0461225.1"/>
    <property type="molecule type" value="Genomic_DNA"/>
</dbReference>